<proteinExistence type="predicted"/>
<dbReference type="KEGG" id="amuc:Pan181_32060"/>
<dbReference type="AlphaFoldDB" id="A0A518AQJ6"/>
<dbReference type="OrthoDB" id="284933at2"/>
<dbReference type="InterPro" id="IPR011992">
    <property type="entry name" value="EF-hand-dom_pair"/>
</dbReference>
<feature type="domain" description="EF-hand" evidence="1">
    <location>
        <begin position="33"/>
        <end position="68"/>
    </location>
</feature>
<name>A0A518AQJ6_9BACT</name>
<evidence type="ECO:0000313" key="2">
    <source>
        <dbReference type="EMBL" id="QDU56994.1"/>
    </source>
</evidence>
<protein>
    <recommendedName>
        <fullName evidence="1">EF-hand domain-containing protein</fullName>
    </recommendedName>
</protein>
<dbReference type="InterPro" id="IPR018247">
    <property type="entry name" value="EF_Hand_1_Ca_BS"/>
</dbReference>
<dbReference type="GO" id="GO:0005509">
    <property type="term" value="F:calcium ion binding"/>
    <property type="evidence" value="ECO:0007669"/>
    <property type="project" value="InterPro"/>
</dbReference>
<gene>
    <name evidence="2" type="ORF">Pan181_32060</name>
</gene>
<evidence type="ECO:0000259" key="1">
    <source>
        <dbReference type="PROSITE" id="PS50222"/>
    </source>
</evidence>
<evidence type="ECO:0000313" key="3">
    <source>
        <dbReference type="Proteomes" id="UP000315750"/>
    </source>
</evidence>
<dbReference type="RefSeq" id="WP_145247852.1">
    <property type="nucleotide sequence ID" value="NZ_CP036278.1"/>
</dbReference>
<dbReference type="PROSITE" id="PS00018">
    <property type="entry name" value="EF_HAND_1"/>
    <property type="match status" value="2"/>
</dbReference>
<sequence length="202" mass="21733">MQLHRYFLCLGVLLGVAAGCLDRPPAVSKPDWDPADSAQQAVSDADVDGDQKLSAKELKAYPALSGMVGELDKDGDGALTVAEIEPEFELWADRGAGLRSLSCSVMYKGRPLNGATVEFEPESFMGGSIQPCTGVTDESGRARMSIDKQYLPDDMQDLPAVHLGFYKVRITHPSIDLEAKYNDSTTLGAAVSPTVREVVLKL</sequence>
<dbReference type="Gene3D" id="1.10.238.10">
    <property type="entry name" value="EF-hand"/>
    <property type="match status" value="1"/>
</dbReference>
<dbReference type="PROSITE" id="PS50222">
    <property type="entry name" value="EF_HAND_2"/>
    <property type="match status" value="1"/>
</dbReference>
<dbReference type="PROSITE" id="PS51257">
    <property type="entry name" value="PROKAR_LIPOPROTEIN"/>
    <property type="match status" value="1"/>
</dbReference>
<keyword evidence="3" id="KW-1185">Reference proteome</keyword>
<dbReference type="Proteomes" id="UP000315750">
    <property type="component" value="Chromosome"/>
</dbReference>
<organism evidence="2 3">
    <name type="scientific">Aeoliella mucimassa</name>
    <dbReference type="NCBI Taxonomy" id="2527972"/>
    <lineage>
        <taxon>Bacteria</taxon>
        <taxon>Pseudomonadati</taxon>
        <taxon>Planctomycetota</taxon>
        <taxon>Planctomycetia</taxon>
        <taxon>Pirellulales</taxon>
        <taxon>Lacipirellulaceae</taxon>
        <taxon>Aeoliella</taxon>
    </lineage>
</organism>
<dbReference type="EMBL" id="CP036278">
    <property type="protein sequence ID" value="QDU56994.1"/>
    <property type="molecule type" value="Genomic_DNA"/>
</dbReference>
<dbReference type="SUPFAM" id="SSF47473">
    <property type="entry name" value="EF-hand"/>
    <property type="match status" value="1"/>
</dbReference>
<dbReference type="InterPro" id="IPR002048">
    <property type="entry name" value="EF_hand_dom"/>
</dbReference>
<reference evidence="2 3" key="1">
    <citation type="submission" date="2019-02" db="EMBL/GenBank/DDBJ databases">
        <title>Deep-cultivation of Planctomycetes and their phenomic and genomic characterization uncovers novel biology.</title>
        <authorList>
            <person name="Wiegand S."/>
            <person name="Jogler M."/>
            <person name="Boedeker C."/>
            <person name="Pinto D."/>
            <person name="Vollmers J."/>
            <person name="Rivas-Marin E."/>
            <person name="Kohn T."/>
            <person name="Peeters S.H."/>
            <person name="Heuer A."/>
            <person name="Rast P."/>
            <person name="Oberbeckmann S."/>
            <person name="Bunk B."/>
            <person name="Jeske O."/>
            <person name="Meyerdierks A."/>
            <person name="Storesund J.E."/>
            <person name="Kallscheuer N."/>
            <person name="Luecker S."/>
            <person name="Lage O.M."/>
            <person name="Pohl T."/>
            <person name="Merkel B.J."/>
            <person name="Hornburger P."/>
            <person name="Mueller R.-W."/>
            <person name="Bruemmer F."/>
            <person name="Labrenz M."/>
            <person name="Spormann A.M."/>
            <person name="Op den Camp H."/>
            <person name="Overmann J."/>
            <person name="Amann R."/>
            <person name="Jetten M.S.M."/>
            <person name="Mascher T."/>
            <person name="Medema M.H."/>
            <person name="Devos D.P."/>
            <person name="Kaster A.-K."/>
            <person name="Ovreas L."/>
            <person name="Rohde M."/>
            <person name="Galperin M.Y."/>
            <person name="Jogler C."/>
        </authorList>
    </citation>
    <scope>NUCLEOTIDE SEQUENCE [LARGE SCALE GENOMIC DNA]</scope>
    <source>
        <strain evidence="2 3">Pan181</strain>
    </source>
</reference>
<accession>A0A518AQJ6</accession>